<accession>A0A2W5NKQ2</accession>
<sequence length="165" mass="18156">MDDTVTPRRPLGSPWRWVLIGSLCLNLALGGVIAGAFLKRPGPPPPGLWNYGRALPEPYRDDLVRALRDSRRDWIGPREALRGQRAALAEALVAQPYDPVAVAEVITREPRLMDSLAQRGSQLLLDQISRMTPEDRAAFAEALRRTDKGKDKDRGPPPPPPGPEG</sequence>
<organism evidence="3 4">
    <name type="scientific">Rhodovulum sulfidophilum</name>
    <name type="common">Rhodobacter sulfidophilus</name>
    <dbReference type="NCBI Taxonomy" id="35806"/>
    <lineage>
        <taxon>Bacteria</taxon>
        <taxon>Pseudomonadati</taxon>
        <taxon>Pseudomonadota</taxon>
        <taxon>Alphaproteobacteria</taxon>
        <taxon>Rhodobacterales</taxon>
        <taxon>Paracoccaceae</taxon>
        <taxon>Rhodovulum</taxon>
    </lineage>
</organism>
<evidence type="ECO:0000256" key="1">
    <source>
        <dbReference type="SAM" id="MobiDB-lite"/>
    </source>
</evidence>
<keyword evidence="2" id="KW-0812">Transmembrane</keyword>
<dbReference type="AlphaFoldDB" id="A0A2W5NKQ2"/>
<feature type="region of interest" description="Disordered" evidence="1">
    <location>
        <begin position="143"/>
        <end position="165"/>
    </location>
</feature>
<feature type="compositionally biased region" description="Basic and acidic residues" evidence="1">
    <location>
        <begin position="143"/>
        <end position="155"/>
    </location>
</feature>
<dbReference type="InterPro" id="IPR025961">
    <property type="entry name" value="Metal_resist"/>
</dbReference>
<dbReference type="EMBL" id="QFPW01000002">
    <property type="protein sequence ID" value="PZQ51435.1"/>
    <property type="molecule type" value="Genomic_DNA"/>
</dbReference>
<keyword evidence="2" id="KW-1133">Transmembrane helix</keyword>
<comment type="caution">
    <text evidence="3">The sequence shown here is derived from an EMBL/GenBank/DDBJ whole genome shotgun (WGS) entry which is preliminary data.</text>
</comment>
<evidence type="ECO:0008006" key="5">
    <source>
        <dbReference type="Google" id="ProtNLM"/>
    </source>
</evidence>
<evidence type="ECO:0000313" key="3">
    <source>
        <dbReference type="EMBL" id="PZQ51435.1"/>
    </source>
</evidence>
<keyword evidence="2" id="KW-0472">Membrane</keyword>
<reference evidence="3 4" key="1">
    <citation type="submission" date="2017-08" db="EMBL/GenBank/DDBJ databases">
        <title>Infants hospitalized years apart are colonized by the same room-sourced microbial strains.</title>
        <authorList>
            <person name="Brooks B."/>
            <person name="Olm M.R."/>
            <person name="Firek B.A."/>
            <person name="Baker R."/>
            <person name="Thomas B.C."/>
            <person name="Morowitz M.J."/>
            <person name="Banfield J.F."/>
        </authorList>
    </citation>
    <scope>NUCLEOTIDE SEQUENCE [LARGE SCALE GENOMIC DNA]</scope>
    <source>
        <strain evidence="3">S2_005_002_R2_34</strain>
    </source>
</reference>
<feature type="transmembrane region" description="Helical" evidence="2">
    <location>
        <begin position="15"/>
        <end position="38"/>
    </location>
</feature>
<dbReference type="Proteomes" id="UP000249185">
    <property type="component" value="Unassembled WGS sequence"/>
</dbReference>
<feature type="compositionally biased region" description="Pro residues" evidence="1">
    <location>
        <begin position="156"/>
        <end position="165"/>
    </location>
</feature>
<proteinExistence type="predicted"/>
<evidence type="ECO:0000256" key="2">
    <source>
        <dbReference type="SAM" id="Phobius"/>
    </source>
</evidence>
<name>A0A2W5NKQ2_RHOSU</name>
<dbReference type="Pfam" id="PF13801">
    <property type="entry name" value="Metal_resist"/>
    <property type="match status" value="1"/>
</dbReference>
<gene>
    <name evidence="3" type="ORF">DI556_04530</name>
</gene>
<evidence type="ECO:0000313" key="4">
    <source>
        <dbReference type="Proteomes" id="UP000249185"/>
    </source>
</evidence>
<protein>
    <recommendedName>
        <fullName evidence="5">Periplasmic heavy metal sensor</fullName>
    </recommendedName>
</protein>